<evidence type="ECO:0000259" key="7">
    <source>
        <dbReference type="PROSITE" id="PS50928"/>
    </source>
</evidence>
<feature type="transmembrane region" description="Helical" evidence="6">
    <location>
        <begin position="57"/>
        <end position="81"/>
    </location>
</feature>
<dbReference type="PANTHER" id="PTHR43839:SF3">
    <property type="entry name" value="OLIGOPEPTIDE ABC TRANSPORTER, PERMEASE PROTEIN"/>
    <property type="match status" value="1"/>
</dbReference>
<protein>
    <submittedName>
        <fullName evidence="8">ABC transporter permease subunit</fullName>
    </submittedName>
</protein>
<keyword evidence="2 6" id="KW-0813">Transport</keyword>
<comment type="subcellular location">
    <subcellularLocation>
        <location evidence="6">Cell membrane</location>
        <topology evidence="6">Multi-pass membrane protein</topology>
    </subcellularLocation>
    <subcellularLocation>
        <location evidence="1">Membrane</location>
        <topology evidence="1">Multi-pass membrane protein</topology>
    </subcellularLocation>
</comment>
<feature type="transmembrane region" description="Helical" evidence="6">
    <location>
        <begin position="187"/>
        <end position="212"/>
    </location>
</feature>
<feature type="domain" description="ABC transmembrane type-1" evidence="7">
    <location>
        <begin position="57"/>
        <end position="270"/>
    </location>
</feature>
<dbReference type="Proteomes" id="UP001518925">
    <property type="component" value="Unassembled WGS sequence"/>
</dbReference>
<evidence type="ECO:0000256" key="4">
    <source>
        <dbReference type="ARBA" id="ARBA00022989"/>
    </source>
</evidence>
<keyword evidence="4 6" id="KW-1133">Transmembrane helix</keyword>
<evidence type="ECO:0000256" key="5">
    <source>
        <dbReference type="ARBA" id="ARBA00023136"/>
    </source>
</evidence>
<feature type="transmembrane region" description="Helical" evidence="6">
    <location>
        <begin position="250"/>
        <end position="270"/>
    </location>
</feature>
<evidence type="ECO:0000256" key="6">
    <source>
        <dbReference type="RuleBase" id="RU363032"/>
    </source>
</evidence>
<dbReference type="InterPro" id="IPR000515">
    <property type="entry name" value="MetI-like"/>
</dbReference>
<name>A0ABS2DMQ5_9BACI</name>
<reference evidence="8 9" key="1">
    <citation type="submission" date="2021-02" db="EMBL/GenBank/DDBJ databases">
        <title>Bacillus sp. RD4P76, an endophyte from a halophyte.</title>
        <authorList>
            <person name="Sun J.-Q."/>
        </authorList>
    </citation>
    <scope>NUCLEOTIDE SEQUENCE [LARGE SCALE GENOMIC DNA]</scope>
    <source>
        <strain evidence="8 9">RD4P76</strain>
    </source>
</reference>
<proteinExistence type="inferred from homology"/>
<dbReference type="InterPro" id="IPR035906">
    <property type="entry name" value="MetI-like_sf"/>
</dbReference>
<evidence type="ECO:0000313" key="8">
    <source>
        <dbReference type="EMBL" id="MBM6618776.1"/>
    </source>
</evidence>
<evidence type="ECO:0000256" key="3">
    <source>
        <dbReference type="ARBA" id="ARBA00022692"/>
    </source>
</evidence>
<dbReference type="PANTHER" id="PTHR43839">
    <property type="entry name" value="OPPC IN A BINDING PROTEIN-DEPENDENT TRANSPORT SYSTEM"/>
    <property type="match status" value="1"/>
</dbReference>
<evidence type="ECO:0000313" key="9">
    <source>
        <dbReference type="Proteomes" id="UP001518925"/>
    </source>
</evidence>
<keyword evidence="9" id="KW-1185">Reference proteome</keyword>
<comment type="similarity">
    <text evidence="6">Belongs to the binding-protein-dependent transport system permease family.</text>
</comment>
<dbReference type="CDD" id="cd06261">
    <property type="entry name" value="TM_PBP2"/>
    <property type="match status" value="1"/>
</dbReference>
<accession>A0ABS2DMQ5</accession>
<evidence type="ECO:0000256" key="1">
    <source>
        <dbReference type="ARBA" id="ARBA00004141"/>
    </source>
</evidence>
<dbReference type="PROSITE" id="PS50928">
    <property type="entry name" value="ABC_TM1"/>
    <property type="match status" value="1"/>
</dbReference>
<keyword evidence="5 6" id="KW-0472">Membrane</keyword>
<dbReference type="SUPFAM" id="SSF161098">
    <property type="entry name" value="MetI-like"/>
    <property type="match status" value="1"/>
</dbReference>
<gene>
    <name evidence="8" type="ORF">JR050_13990</name>
</gene>
<dbReference type="Pfam" id="PF00528">
    <property type="entry name" value="BPD_transp_1"/>
    <property type="match status" value="1"/>
</dbReference>
<dbReference type="Gene3D" id="1.10.3720.10">
    <property type="entry name" value="MetI-like"/>
    <property type="match status" value="1"/>
</dbReference>
<organism evidence="8 9">
    <name type="scientific">Bacillus suaedaesalsae</name>
    <dbReference type="NCBI Taxonomy" id="2810349"/>
    <lineage>
        <taxon>Bacteria</taxon>
        <taxon>Bacillati</taxon>
        <taxon>Bacillota</taxon>
        <taxon>Bacilli</taxon>
        <taxon>Bacillales</taxon>
        <taxon>Bacillaceae</taxon>
        <taxon>Bacillus</taxon>
    </lineage>
</organism>
<sequence>MEIAHNGEFRQIRILYDDKGNVIDSAPIAPHWWLPLGTDLLGFDLLMKSIDGAKHTIIIAFIIALLRIVFSLIIGLSIGVYSQRLQKYLNAFSESFHYIPLTLLAVYVLEPILWEQYPGVFYYSYIERLVLQVLLLTLLTLPMLSSLISNEVELILRREFIQSSKILGATRFFLIWKHILPHLKERIVILFGQQMIQVLIILAHLGIFKLFLGGTHVTYDRFVNDPPSSITNEWSGLIGDGFYSFVSAPWVFLAPIGFFTITIIAINFMMESYKHVTSINVEIGKKKIGKKREQKMDTQLVKKDLFVPLNRS</sequence>
<dbReference type="EMBL" id="JAFELM010000035">
    <property type="protein sequence ID" value="MBM6618776.1"/>
    <property type="molecule type" value="Genomic_DNA"/>
</dbReference>
<feature type="transmembrane region" description="Helical" evidence="6">
    <location>
        <begin position="88"/>
        <end position="109"/>
    </location>
</feature>
<keyword evidence="3 6" id="KW-0812">Transmembrane</keyword>
<comment type="caution">
    <text evidence="8">The sequence shown here is derived from an EMBL/GenBank/DDBJ whole genome shotgun (WGS) entry which is preliminary data.</text>
</comment>
<dbReference type="RefSeq" id="WP_204204124.1">
    <property type="nucleotide sequence ID" value="NZ_JAFELM010000035.1"/>
</dbReference>
<evidence type="ECO:0000256" key="2">
    <source>
        <dbReference type="ARBA" id="ARBA00022448"/>
    </source>
</evidence>
<feature type="transmembrane region" description="Helical" evidence="6">
    <location>
        <begin position="129"/>
        <end position="148"/>
    </location>
</feature>